<dbReference type="GO" id="GO:0003700">
    <property type="term" value="F:DNA-binding transcription factor activity"/>
    <property type="evidence" value="ECO:0007669"/>
    <property type="project" value="InterPro"/>
</dbReference>
<evidence type="ECO:0000256" key="5">
    <source>
        <dbReference type="SAM" id="SignalP"/>
    </source>
</evidence>
<dbReference type="InterPro" id="IPR000847">
    <property type="entry name" value="LysR_HTH_N"/>
</dbReference>
<feature type="signal peptide" evidence="5">
    <location>
        <begin position="1"/>
        <end position="22"/>
    </location>
</feature>
<sequence>MLNPVHLRTLAAVLNAGSFAAAARSLGYTGSAVSQQIAALERVIKVPLFERGAHTITPTPAARYLVQRSVDVLSALDALEEDVRGLCEGTIGRLRLGSFPTASQRLLPIALAGYAQSHPSVETLLDEGEPDELIPLVRAGELDMALVYRYDLVPRAWPRDLHQVRLLEEELLVLLPERHSLAGAGAVGLDDLKHETWVATREGTAGAAFLRGLCAQAGYQPQVDYRSNDYGVIRGFVRSGLGVALVPALAHQPSEGVAAARLDGVGARRRIGAVYRSETTNPAITGAVRALRQAAARLGGVFPGLACAERSPTAERSPVAEQQR</sequence>
<comment type="caution">
    <text evidence="7">The sequence shown here is derived from an EMBL/GenBank/DDBJ whole genome shotgun (WGS) entry which is preliminary data.</text>
</comment>
<dbReference type="SUPFAM" id="SSF53850">
    <property type="entry name" value="Periplasmic binding protein-like II"/>
    <property type="match status" value="1"/>
</dbReference>
<evidence type="ECO:0000313" key="8">
    <source>
        <dbReference type="Proteomes" id="UP000586042"/>
    </source>
</evidence>
<dbReference type="Gene3D" id="3.40.190.10">
    <property type="entry name" value="Periplasmic binding protein-like II"/>
    <property type="match status" value="2"/>
</dbReference>
<dbReference type="GO" id="GO:0032993">
    <property type="term" value="C:protein-DNA complex"/>
    <property type="evidence" value="ECO:0007669"/>
    <property type="project" value="TreeGrafter"/>
</dbReference>
<proteinExistence type="inferred from homology"/>
<evidence type="ECO:0000256" key="3">
    <source>
        <dbReference type="ARBA" id="ARBA00023125"/>
    </source>
</evidence>
<evidence type="ECO:0000256" key="2">
    <source>
        <dbReference type="ARBA" id="ARBA00023015"/>
    </source>
</evidence>
<dbReference type="Gene3D" id="1.10.10.10">
    <property type="entry name" value="Winged helix-like DNA-binding domain superfamily/Winged helix DNA-binding domain"/>
    <property type="match status" value="1"/>
</dbReference>
<organism evidence="7 8">
    <name type="scientific">Nonomuraea montanisoli</name>
    <dbReference type="NCBI Taxonomy" id="2741721"/>
    <lineage>
        <taxon>Bacteria</taxon>
        <taxon>Bacillati</taxon>
        <taxon>Actinomycetota</taxon>
        <taxon>Actinomycetes</taxon>
        <taxon>Streptosporangiales</taxon>
        <taxon>Streptosporangiaceae</taxon>
        <taxon>Nonomuraea</taxon>
    </lineage>
</organism>
<evidence type="ECO:0000256" key="1">
    <source>
        <dbReference type="ARBA" id="ARBA00009437"/>
    </source>
</evidence>
<keyword evidence="4" id="KW-0804">Transcription</keyword>
<dbReference type="Proteomes" id="UP000586042">
    <property type="component" value="Unassembled WGS sequence"/>
</dbReference>
<gene>
    <name evidence="7" type="ORF">HTZ77_09385</name>
</gene>
<dbReference type="CDD" id="cd08423">
    <property type="entry name" value="PBP2_LTTR_like_6"/>
    <property type="match status" value="1"/>
</dbReference>
<feature type="domain" description="HTH lysR-type" evidence="6">
    <location>
        <begin position="2"/>
        <end position="59"/>
    </location>
</feature>
<protein>
    <submittedName>
        <fullName evidence="7">LysR family transcriptional regulator</fullName>
    </submittedName>
</protein>
<keyword evidence="8" id="KW-1185">Reference proteome</keyword>
<dbReference type="AlphaFoldDB" id="A0A7Y6M1H1"/>
<keyword evidence="2" id="KW-0805">Transcription regulation</keyword>
<dbReference type="PROSITE" id="PS50931">
    <property type="entry name" value="HTH_LYSR"/>
    <property type="match status" value="1"/>
</dbReference>
<evidence type="ECO:0000259" key="6">
    <source>
        <dbReference type="PROSITE" id="PS50931"/>
    </source>
</evidence>
<dbReference type="InterPro" id="IPR036390">
    <property type="entry name" value="WH_DNA-bd_sf"/>
</dbReference>
<dbReference type="Pfam" id="PF03466">
    <property type="entry name" value="LysR_substrate"/>
    <property type="match status" value="1"/>
</dbReference>
<dbReference type="GO" id="GO:0003677">
    <property type="term" value="F:DNA binding"/>
    <property type="evidence" value="ECO:0007669"/>
    <property type="project" value="UniProtKB-KW"/>
</dbReference>
<dbReference type="PANTHER" id="PTHR30346">
    <property type="entry name" value="TRANSCRIPTIONAL DUAL REGULATOR HCAR-RELATED"/>
    <property type="match status" value="1"/>
</dbReference>
<dbReference type="InterPro" id="IPR005119">
    <property type="entry name" value="LysR_subst-bd"/>
</dbReference>
<comment type="similarity">
    <text evidence="1">Belongs to the LysR transcriptional regulatory family.</text>
</comment>
<dbReference type="RefSeq" id="WP_175589074.1">
    <property type="nucleotide sequence ID" value="NZ_JABWGN010000003.1"/>
</dbReference>
<dbReference type="PANTHER" id="PTHR30346:SF29">
    <property type="entry name" value="LYSR SUBSTRATE-BINDING"/>
    <property type="match status" value="1"/>
</dbReference>
<reference evidence="7 8" key="1">
    <citation type="submission" date="2020-06" db="EMBL/GenBank/DDBJ databases">
        <title>Nonomuraea sp. SMC257, a novel actinomycete isolated from soil.</title>
        <authorList>
            <person name="Chanama M."/>
        </authorList>
    </citation>
    <scope>NUCLEOTIDE SEQUENCE [LARGE SCALE GENOMIC DNA]</scope>
    <source>
        <strain evidence="7 8">SMC257</strain>
    </source>
</reference>
<dbReference type="SUPFAM" id="SSF46785">
    <property type="entry name" value="Winged helix' DNA-binding domain"/>
    <property type="match status" value="1"/>
</dbReference>
<keyword evidence="5" id="KW-0732">Signal</keyword>
<evidence type="ECO:0000256" key="4">
    <source>
        <dbReference type="ARBA" id="ARBA00023163"/>
    </source>
</evidence>
<evidence type="ECO:0000313" key="7">
    <source>
        <dbReference type="EMBL" id="NUW31638.1"/>
    </source>
</evidence>
<dbReference type="Pfam" id="PF00126">
    <property type="entry name" value="HTH_1"/>
    <property type="match status" value="1"/>
</dbReference>
<keyword evidence="3" id="KW-0238">DNA-binding</keyword>
<feature type="chain" id="PRO_5031401814" evidence="5">
    <location>
        <begin position="23"/>
        <end position="324"/>
    </location>
</feature>
<accession>A0A7Y6M1H1</accession>
<dbReference type="InterPro" id="IPR036388">
    <property type="entry name" value="WH-like_DNA-bd_sf"/>
</dbReference>
<name>A0A7Y6M1H1_9ACTN</name>
<dbReference type="EMBL" id="JABWGN010000003">
    <property type="protein sequence ID" value="NUW31638.1"/>
    <property type="molecule type" value="Genomic_DNA"/>
</dbReference>